<comment type="subcellular location">
    <subcellularLocation>
        <location evidence="2">Nucleus</location>
    </subcellularLocation>
</comment>
<dbReference type="SMART" id="SM00356">
    <property type="entry name" value="ZnF_C3H1"/>
    <property type="match status" value="1"/>
</dbReference>
<dbReference type="GO" id="GO:0001227">
    <property type="term" value="F:DNA-binding transcription repressor activity, RNA polymerase II-specific"/>
    <property type="evidence" value="ECO:0007669"/>
    <property type="project" value="TreeGrafter"/>
</dbReference>
<evidence type="ECO:0000256" key="11">
    <source>
        <dbReference type="ARBA" id="ARBA00023242"/>
    </source>
</evidence>
<evidence type="ECO:0000256" key="7">
    <source>
        <dbReference type="ARBA" id="ARBA00022833"/>
    </source>
</evidence>
<reference evidence="17" key="1">
    <citation type="submission" date="2020-08" db="EMBL/GenBank/DDBJ databases">
        <title>Multicomponent nature underlies the extraordinary mechanical properties of spider dragline silk.</title>
        <authorList>
            <person name="Kono N."/>
            <person name="Nakamura H."/>
            <person name="Mori M."/>
            <person name="Yoshida Y."/>
            <person name="Ohtoshi R."/>
            <person name="Malay A.D."/>
            <person name="Moran D.A.P."/>
            <person name="Tomita M."/>
            <person name="Numata K."/>
            <person name="Arakawa K."/>
        </authorList>
    </citation>
    <scope>NUCLEOTIDE SEQUENCE</scope>
</reference>
<dbReference type="Pfam" id="PF00567">
    <property type="entry name" value="TUDOR"/>
    <property type="match status" value="1"/>
</dbReference>
<keyword evidence="11" id="KW-0539">Nucleus</keyword>
<dbReference type="PROSITE" id="PS50174">
    <property type="entry name" value="G_PATCH"/>
    <property type="match status" value="1"/>
</dbReference>
<keyword evidence="9" id="KW-0238">DNA-binding</keyword>
<dbReference type="InterPro" id="IPR000467">
    <property type="entry name" value="G_patch_dom"/>
</dbReference>
<keyword evidence="4" id="KW-0678">Repressor</keyword>
<feature type="coiled-coil region" evidence="13">
    <location>
        <begin position="480"/>
        <end position="510"/>
    </location>
</feature>
<dbReference type="GO" id="GO:0005634">
    <property type="term" value="C:nucleus"/>
    <property type="evidence" value="ECO:0007669"/>
    <property type="project" value="UniProtKB-SubCell"/>
</dbReference>
<keyword evidence="8" id="KW-0805">Transcription regulation</keyword>
<feature type="zinc finger region" description="C3H1-type" evidence="12">
    <location>
        <begin position="166"/>
        <end position="194"/>
    </location>
</feature>
<dbReference type="Proteomes" id="UP000887013">
    <property type="component" value="Unassembled WGS sequence"/>
</dbReference>
<evidence type="ECO:0000256" key="13">
    <source>
        <dbReference type="SAM" id="Coils"/>
    </source>
</evidence>
<dbReference type="InterPro" id="IPR000571">
    <property type="entry name" value="Znf_CCCH"/>
</dbReference>
<dbReference type="Gene3D" id="2.30.30.140">
    <property type="match status" value="1"/>
</dbReference>
<dbReference type="SUPFAM" id="SSF63748">
    <property type="entry name" value="Tudor/PWWP/MBT"/>
    <property type="match status" value="1"/>
</dbReference>
<organism evidence="17 18">
    <name type="scientific">Nephila pilipes</name>
    <name type="common">Giant wood spider</name>
    <name type="synonym">Nephila maculata</name>
    <dbReference type="NCBI Taxonomy" id="299642"/>
    <lineage>
        <taxon>Eukaryota</taxon>
        <taxon>Metazoa</taxon>
        <taxon>Ecdysozoa</taxon>
        <taxon>Arthropoda</taxon>
        <taxon>Chelicerata</taxon>
        <taxon>Arachnida</taxon>
        <taxon>Araneae</taxon>
        <taxon>Araneomorphae</taxon>
        <taxon>Entelegynae</taxon>
        <taxon>Araneoidea</taxon>
        <taxon>Nephilidae</taxon>
        <taxon>Nephila</taxon>
    </lineage>
</organism>
<keyword evidence="5 12" id="KW-0479">Metal-binding</keyword>
<dbReference type="OrthoDB" id="5842926at2759"/>
<evidence type="ECO:0000313" key="17">
    <source>
        <dbReference type="EMBL" id="GFT06158.1"/>
    </source>
</evidence>
<evidence type="ECO:0000256" key="2">
    <source>
        <dbReference type="ARBA" id="ARBA00004123"/>
    </source>
</evidence>
<protein>
    <recommendedName>
        <fullName evidence="3">Zinc finger CCCH-type with G patch domain-containing protein</fullName>
    </recommendedName>
</protein>
<dbReference type="PANTHER" id="PTHR46297">
    <property type="entry name" value="ZINC FINGER CCCH-TYPE WITH G PATCH DOMAIN-CONTAINING PROTEIN"/>
    <property type="match status" value="1"/>
</dbReference>
<evidence type="ECO:0000259" key="14">
    <source>
        <dbReference type="PROSITE" id="PS50103"/>
    </source>
</evidence>
<dbReference type="GO" id="GO:0008270">
    <property type="term" value="F:zinc ion binding"/>
    <property type="evidence" value="ECO:0007669"/>
    <property type="project" value="UniProtKB-KW"/>
</dbReference>
<dbReference type="SMART" id="SM00333">
    <property type="entry name" value="TUDOR"/>
    <property type="match status" value="1"/>
</dbReference>
<dbReference type="InterPro" id="IPR002999">
    <property type="entry name" value="Tudor"/>
</dbReference>
<dbReference type="Gene3D" id="2.30.30.1190">
    <property type="match status" value="1"/>
</dbReference>
<dbReference type="AlphaFoldDB" id="A0A8X6TEF9"/>
<evidence type="ECO:0000259" key="15">
    <source>
        <dbReference type="PROSITE" id="PS50174"/>
    </source>
</evidence>
<evidence type="ECO:0000256" key="8">
    <source>
        <dbReference type="ARBA" id="ARBA00023015"/>
    </source>
</evidence>
<gene>
    <name evidence="17" type="primary">v1g244155</name>
    <name evidence="17" type="ORF">NPIL_117931</name>
</gene>
<dbReference type="Pfam" id="PF01585">
    <property type="entry name" value="G-patch"/>
    <property type="match status" value="1"/>
</dbReference>
<keyword evidence="6 12" id="KW-0863">Zinc-finger</keyword>
<dbReference type="SMART" id="SM00443">
    <property type="entry name" value="G_patch"/>
    <property type="match status" value="1"/>
</dbReference>
<evidence type="ECO:0000256" key="12">
    <source>
        <dbReference type="PROSITE-ProRule" id="PRU00723"/>
    </source>
</evidence>
<dbReference type="EMBL" id="BMAW01007936">
    <property type="protein sequence ID" value="GFT06158.1"/>
    <property type="molecule type" value="Genomic_DNA"/>
</dbReference>
<evidence type="ECO:0000256" key="3">
    <source>
        <dbReference type="ARBA" id="ARBA00022414"/>
    </source>
</evidence>
<feature type="domain" description="G-patch" evidence="15">
    <location>
        <begin position="314"/>
        <end position="370"/>
    </location>
</feature>
<dbReference type="GO" id="GO:0000978">
    <property type="term" value="F:RNA polymerase II cis-regulatory region sequence-specific DNA binding"/>
    <property type="evidence" value="ECO:0007669"/>
    <property type="project" value="TreeGrafter"/>
</dbReference>
<keyword evidence="13" id="KW-0175">Coiled coil</keyword>
<dbReference type="PANTHER" id="PTHR46297:SF1">
    <property type="entry name" value="ZINC FINGER CCCH-TYPE WITH G PATCH DOMAIN-CONTAINING PROTEIN"/>
    <property type="match status" value="1"/>
</dbReference>
<sequence>MNVSTEDPVTLYKLQLQSVEESLKTATADNLSELLDLKEKLTEVISLLQGGSVQSQTTNCLETSNYTKSDDIEDEFLKFQKEINELENGNVSRLGIEEEVVEDAVQEEFCAVLSSMEGKKCRAPFFQEWGEKALHNAIIFSTDLEDQTVGNLQEVMVKVMFCNPLSDQMKPCPYFLDGHCKFPDDKCRYSHGYGVKFSDLEEYVLPDYSNVQRDSKCLAKYKKDSLWYTAVVENCLEDQKYCIKFINSGITETLDAHEILPLDELSLSDDDDCSSSDESTTYQTEVFDPSTLPKEVNYQALEGDIPIGQWEQYTKGIGSKLMAKMGYVWGQGLGKDSNGRIEPVEAIVLPKGKSLDKCIEMRETVGLQSVEERFSLEQKKEEQRSKNIGTQQSPESSVFAFLNKNISRNMENSGDILRKRTSTAASDMDSKSQSTSLNFEMYSVGEAIKKTKKEIIRLQQSVNRNAERNEAACSLMKRKMTAQNNLLKSLEAKEQRISDEINKKKNHKKIAIF</sequence>
<keyword evidence="18" id="KW-1185">Reference proteome</keyword>
<evidence type="ECO:0000259" key="16">
    <source>
        <dbReference type="PROSITE" id="PS50304"/>
    </source>
</evidence>
<comment type="caution">
    <text evidence="17">The sequence shown here is derived from an EMBL/GenBank/DDBJ whole genome shotgun (WGS) entry which is preliminary data.</text>
</comment>
<evidence type="ECO:0000256" key="6">
    <source>
        <dbReference type="ARBA" id="ARBA00022771"/>
    </source>
</evidence>
<proteinExistence type="predicted"/>
<evidence type="ECO:0000256" key="10">
    <source>
        <dbReference type="ARBA" id="ARBA00023163"/>
    </source>
</evidence>
<feature type="domain" description="C3H1-type" evidence="14">
    <location>
        <begin position="166"/>
        <end position="194"/>
    </location>
</feature>
<dbReference type="PROSITE" id="PS50103">
    <property type="entry name" value="ZF_C3H1"/>
    <property type="match status" value="1"/>
</dbReference>
<evidence type="ECO:0000256" key="9">
    <source>
        <dbReference type="ARBA" id="ARBA00023125"/>
    </source>
</evidence>
<dbReference type="PROSITE" id="PS50304">
    <property type="entry name" value="TUDOR"/>
    <property type="match status" value="1"/>
</dbReference>
<accession>A0A8X6TEF9</accession>
<feature type="domain" description="Tudor" evidence="16">
    <location>
        <begin position="210"/>
        <end position="269"/>
    </location>
</feature>
<evidence type="ECO:0000256" key="4">
    <source>
        <dbReference type="ARBA" id="ARBA00022491"/>
    </source>
</evidence>
<evidence type="ECO:0000256" key="1">
    <source>
        <dbReference type="ARBA" id="ARBA00004062"/>
    </source>
</evidence>
<comment type="function">
    <text evidence="1">Transcription repressor.</text>
</comment>
<name>A0A8X6TEF9_NEPPI</name>
<keyword evidence="7 12" id="KW-0862">Zinc</keyword>
<dbReference type="CDD" id="cd20384">
    <property type="entry name" value="Tudor_ZGPAT"/>
    <property type="match status" value="1"/>
</dbReference>
<evidence type="ECO:0000256" key="5">
    <source>
        <dbReference type="ARBA" id="ARBA00022723"/>
    </source>
</evidence>
<keyword evidence="10" id="KW-0804">Transcription</keyword>
<evidence type="ECO:0000313" key="18">
    <source>
        <dbReference type="Proteomes" id="UP000887013"/>
    </source>
</evidence>